<dbReference type="EMBL" id="QXFL01000004">
    <property type="protein sequence ID" value="RIV85918.1"/>
    <property type="molecule type" value="Genomic_DNA"/>
</dbReference>
<dbReference type="RefSeq" id="WP_119587111.1">
    <property type="nucleotide sequence ID" value="NZ_CAWODQ010000024.1"/>
</dbReference>
<dbReference type="AlphaFoldDB" id="A0A418NS83"/>
<gene>
    <name evidence="2" type="ORF">D2V07_11480</name>
</gene>
<reference evidence="2 3" key="1">
    <citation type="submission" date="2018-08" db="EMBL/GenBank/DDBJ databases">
        <title>Erythrobacter zhengii sp.nov., a bacterium isolated from deep-sea sediment.</title>
        <authorList>
            <person name="Fang C."/>
            <person name="Wu Y.-H."/>
            <person name="Sun C."/>
            <person name="Wang H."/>
            <person name="Cheng H."/>
            <person name="Meng F.-X."/>
            <person name="Wang C.-S."/>
            <person name="Xu X.-W."/>
        </authorList>
    </citation>
    <scope>NUCLEOTIDE SEQUENCE [LARGE SCALE GENOMIC DNA]</scope>
    <source>
        <strain evidence="2 3">V18</strain>
    </source>
</reference>
<comment type="caution">
    <text evidence="2">The sequence shown here is derived from an EMBL/GenBank/DDBJ whole genome shotgun (WGS) entry which is preliminary data.</text>
</comment>
<evidence type="ECO:0000313" key="3">
    <source>
        <dbReference type="Proteomes" id="UP000286576"/>
    </source>
</evidence>
<feature type="chain" id="PRO_5019017533" evidence="1">
    <location>
        <begin position="20"/>
        <end position="180"/>
    </location>
</feature>
<feature type="signal peptide" evidence="1">
    <location>
        <begin position="1"/>
        <end position="19"/>
    </location>
</feature>
<dbReference type="Proteomes" id="UP000286576">
    <property type="component" value="Unassembled WGS sequence"/>
</dbReference>
<protein>
    <submittedName>
        <fullName evidence="2">Uncharacterized protein</fullName>
    </submittedName>
</protein>
<evidence type="ECO:0000313" key="2">
    <source>
        <dbReference type="EMBL" id="RIV85918.1"/>
    </source>
</evidence>
<evidence type="ECO:0000256" key="1">
    <source>
        <dbReference type="SAM" id="SignalP"/>
    </source>
</evidence>
<name>A0A418NS83_9SPHN</name>
<organism evidence="2 3">
    <name type="scientific">Aurantiacibacter zhengii</name>
    <dbReference type="NCBI Taxonomy" id="2307003"/>
    <lineage>
        <taxon>Bacteria</taxon>
        <taxon>Pseudomonadati</taxon>
        <taxon>Pseudomonadota</taxon>
        <taxon>Alphaproteobacteria</taxon>
        <taxon>Sphingomonadales</taxon>
        <taxon>Erythrobacteraceae</taxon>
        <taxon>Aurantiacibacter</taxon>
    </lineage>
</organism>
<accession>A0A418NS83</accession>
<proteinExistence type="predicted"/>
<keyword evidence="3" id="KW-1185">Reference proteome</keyword>
<keyword evidence="1" id="KW-0732">Signal</keyword>
<dbReference type="OrthoDB" id="7411059at2"/>
<sequence>MKLSRRNLIVAAIGVPAVAASGWSLRGQAGIPAAVYGEDLLAGRTFARALGAAGLPTLAVAGDPLTAARDVLRQRPPRLAGVTTDADAQAFASAGVEQGYEMAFLLRGNDHGCSGFTDNPAWNPSIRMAVGAGKEWLGTFAGFVKKPDEPLLAGGTGFHNGTLVSAWLLLPSPGTSPRTA</sequence>